<name>A0A6C0HY79_9ZZZZ</name>
<reference evidence="1" key="1">
    <citation type="journal article" date="2020" name="Nature">
        <title>Giant virus diversity and host interactions through global metagenomics.</title>
        <authorList>
            <person name="Schulz F."/>
            <person name="Roux S."/>
            <person name="Paez-Espino D."/>
            <person name="Jungbluth S."/>
            <person name="Walsh D.A."/>
            <person name="Denef V.J."/>
            <person name="McMahon K.D."/>
            <person name="Konstantinidis K.T."/>
            <person name="Eloe-Fadrosh E.A."/>
            <person name="Kyrpides N.C."/>
            <person name="Woyke T."/>
        </authorList>
    </citation>
    <scope>NUCLEOTIDE SEQUENCE</scope>
    <source>
        <strain evidence="1">GVMAG-M-3300023184-17</strain>
    </source>
</reference>
<organism evidence="1">
    <name type="scientific">viral metagenome</name>
    <dbReference type="NCBI Taxonomy" id="1070528"/>
    <lineage>
        <taxon>unclassified sequences</taxon>
        <taxon>metagenomes</taxon>
        <taxon>organismal metagenomes</taxon>
    </lineage>
</organism>
<dbReference type="AlphaFoldDB" id="A0A6C0HY79"/>
<proteinExistence type="predicted"/>
<evidence type="ECO:0000313" key="1">
    <source>
        <dbReference type="EMBL" id="QHT85340.1"/>
    </source>
</evidence>
<accession>A0A6C0HY79</accession>
<protein>
    <recommendedName>
        <fullName evidence="2">RNA ligase domain-containing protein</fullName>
    </recommendedName>
</protein>
<dbReference type="EMBL" id="MN740041">
    <property type="protein sequence ID" value="QHT85340.1"/>
    <property type="molecule type" value="Genomic_DNA"/>
</dbReference>
<sequence>MIHSIVGPYTLIKYPPEKKYDPLFRHLRSAIYKGDTLVCMSPGKSVPLDETIPLADYTVEDFVEGIMINAFYDEEWKIATKSNIGAHCTFDSPRTFAELFDDCKAAVGLSLESLNPDYSYSFVMKHPDHRIVTPVTQPTLTCVAKFKGEEEFLSDVFPPPRHVFSSWDEAKAAAQKGLCKGLVFKYKGTRSKIRNAMHHSIEQMKQNVPFPERYVKMRNKPQLAEYLFYFPEERVKADVLERTIQETTQQLYTTYRDCFMLKKEKAKDHAWKSALYDLHTIYLQELYPRSLSKKRVEEYVCKIFIKNNENTKIQTCT</sequence>
<evidence type="ECO:0008006" key="2">
    <source>
        <dbReference type="Google" id="ProtNLM"/>
    </source>
</evidence>